<organism evidence="2 3">
    <name type="scientific">Ruegeria profundi</name>
    <dbReference type="NCBI Taxonomy" id="1685378"/>
    <lineage>
        <taxon>Bacteria</taxon>
        <taxon>Pseudomonadati</taxon>
        <taxon>Pseudomonadota</taxon>
        <taxon>Alphaproteobacteria</taxon>
        <taxon>Rhodobacterales</taxon>
        <taxon>Roseobacteraceae</taxon>
        <taxon>Ruegeria</taxon>
    </lineage>
</organism>
<evidence type="ECO:0000256" key="1">
    <source>
        <dbReference type="SAM" id="Phobius"/>
    </source>
</evidence>
<dbReference type="AlphaFoldDB" id="A0A0X3TVF7"/>
<name>A0A0X3TVF7_9RHOB</name>
<accession>A0A0X3TVF7</accession>
<gene>
    <name evidence="2" type="ORF">AVO44_11895</name>
</gene>
<keyword evidence="1" id="KW-1133">Transmembrane helix</keyword>
<keyword evidence="3" id="KW-1185">Reference proteome</keyword>
<protein>
    <submittedName>
        <fullName evidence="2">Uncharacterized protein</fullName>
    </submittedName>
</protein>
<reference evidence="3" key="1">
    <citation type="submission" date="2015-12" db="EMBL/GenBank/DDBJ databases">
        <authorList>
            <person name="Zhang G."/>
            <person name="Stingl U."/>
        </authorList>
    </citation>
    <scope>NUCLEOTIDE SEQUENCE [LARGE SCALE GENOMIC DNA]</scope>
    <source>
        <strain evidence="3">ZGT108</strain>
    </source>
</reference>
<dbReference type="STRING" id="1685378.AVO44_11895"/>
<keyword evidence="1" id="KW-0812">Transmembrane</keyword>
<evidence type="ECO:0000313" key="2">
    <source>
        <dbReference type="EMBL" id="KUJ79071.1"/>
    </source>
</evidence>
<dbReference type="EMBL" id="LQBP01000005">
    <property type="protein sequence ID" value="KUJ79071.1"/>
    <property type="molecule type" value="Genomic_DNA"/>
</dbReference>
<feature type="transmembrane region" description="Helical" evidence="1">
    <location>
        <begin position="12"/>
        <end position="29"/>
    </location>
</feature>
<comment type="caution">
    <text evidence="2">The sequence shown here is derived from an EMBL/GenBank/DDBJ whole genome shotgun (WGS) entry which is preliminary data.</text>
</comment>
<keyword evidence="1" id="KW-0472">Membrane</keyword>
<proteinExistence type="predicted"/>
<feature type="transmembrane region" description="Helical" evidence="1">
    <location>
        <begin position="35"/>
        <end position="57"/>
    </location>
</feature>
<evidence type="ECO:0000313" key="3">
    <source>
        <dbReference type="Proteomes" id="UP000053690"/>
    </source>
</evidence>
<dbReference type="Proteomes" id="UP000053690">
    <property type="component" value="Unassembled WGS sequence"/>
</dbReference>
<sequence>MNFISSLTHDTFLALLFTVPALAVVLGYLKKLNWLKIAVGLQTIDMVISLAALYIVIKTGRCRNCTGMKGLAFLVLPGFF</sequence>